<evidence type="ECO:0000256" key="6">
    <source>
        <dbReference type="ARBA" id="ARBA00023004"/>
    </source>
</evidence>
<name>A0A4Y8LRD6_9BACL</name>
<dbReference type="Gene3D" id="3.40.50.740">
    <property type="match status" value="1"/>
</dbReference>
<dbReference type="Gene3D" id="3.40.228.10">
    <property type="entry name" value="Dimethylsulfoxide Reductase, domain 2"/>
    <property type="match status" value="1"/>
</dbReference>
<evidence type="ECO:0000256" key="7">
    <source>
        <dbReference type="ARBA" id="ARBA00023014"/>
    </source>
</evidence>
<dbReference type="InterPro" id="IPR006655">
    <property type="entry name" value="Mopterin_OxRdtase_prok_CS"/>
</dbReference>
<reference evidence="9 10" key="1">
    <citation type="submission" date="2019-03" db="EMBL/GenBank/DDBJ databases">
        <title>Cohnella endophytica sp. nov., a novel endophytic bacterium isolated from bark of Sonneratia apetala.</title>
        <authorList>
            <person name="Tuo L."/>
        </authorList>
    </citation>
    <scope>NUCLEOTIDE SEQUENCE [LARGE SCALE GENOMIC DNA]</scope>
    <source>
        <strain evidence="9 10">CCTCC AB 208254</strain>
    </source>
</reference>
<gene>
    <name evidence="9" type="ORF">E2980_19440</name>
</gene>
<dbReference type="CDD" id="cd02766">
    <property type="entry name" value="MopB_3"/>
    <property type="match status" value="1"/>
</dbReference>
<dbReference type="Pfam" id="PF00384">
    <property type="entry name" value="Molybdopterin"/>
    <property type="match status" value="1"/>
</dbReference>
<organism evidence="9 10">
    <name type="scientific">Cohnella luojiensis</name>
    <dbReference type="NCBI Taxonomy" id="652876"/>
    <lineage>
        <taxon>Bacteria</taxon>
        <taxon>Bacillati</taxon>
        <taxon>Bacillota</taxon>
        <taxon>Bacilli</taxon>
        <taxon>Bacillales</taxon>
        <taxon>Paenibacillaceae</taxon>
        <taxon>Cohnella</taxon>
    </lineage>
</organism>
<dbReference type="InterPro" id="IPR050612">
    <property type="entry name" value="Prok_Mopterin_Oxidored"/>
</dbReference>
<keyword evidence="6" id="KW-0408">Iron</keyword>
<comment type="similarity">
    <text evidence="2">Belongs to the prokaryotic molybdopterin-containing oxidoreductase family.</text>
</comment>
<comment type="cofactor">
    <cofactor evidence="1">
        <name>Mo-bis(molybdopterin guanine dinucleotide)</name>
        <dbReference type="ChEBI" id="CHEBI:60539"/>
    </cofactor>
</comment>
<keyword evidence="4" id="KW-0479">Metal-binding</keyword>
<dbReference type="PANTHER" id="PTHR43742">
    <property type="entry name" value="TRIMETHYLAMINE-N-OXIDE REDUCTASE"/>
    <property type="match status" value="1"/>
</dbReference>
<dbReference type="Pfam" id="PF04879">
    <property type="entry name" value="Molybdop_Fe4S4"/>
    <property type="match status" value="1"/>
</dbReference>
<evidence type="ECO:0000256" key="1">
    <source>
        <dbReference type="ARBA" id="ARBA00001942"/>
    </source>
</evidence>
<dbReference type="Pfam" id="PF01568">
    <property type="entry name" value="Molydop_binding"/>
    <property type="match status" value="1"/>
</dbReference>
<keyword evidence="7" id="KW-0411">Iron-sulfur</keyword>
<dbReference type="SUPFAM" id="SSF50692">
    <property type="entry name" value="ADC-like"/>
    <property type="match status" value="1"/>
</dbReference>
<dbReference type="EMBL" id="SOMN01000035">
    <property type="protein sequence ID" value="TFE23387.1"/>
    <property type="molecule type" value="Genomic_DNA"/>
</dbReference>
<dbReference type="GO" id="GO:0051536">
    <property type="term" value="F:iron-sulfur cluster binding"/>
    <property type="evidence" value="ECO:0007669"/>
    <property type="project" value="UniProtKB-KW"/>
</dbReference>
<comment type="caution">
    <text evidence="9">The sequence shown here is derived from an EMBL/GenBank/DDBJ whole genome shotgun (WGS) entry which is preliminary data.</text>
</comment>
<dbReference type="GO" id="GO:0016491">
    <property type="term" value="F:oxidoreductase activity"/>
    <property type="evidence" value="ECO:0007669"/>
    <property type="project" value="UniProtKB-KW"/>
</dbReference>
<dbReference type="CDD" id="cd02786">
    <property type="entry name" value="MopB_CT_3"/>
    <property type="match status" value="1"/>
</dbReference>
<dbReference type="InterPro" id="IPR006656">
    <property type="entry name" value="Mopterin_OxRdtase"/>
</dbReference>
<dbReference type="PROSITE" id="PS00490">
    <property type="entry name" value="MOLYBDOPTERIN_PROK_2"/>
    <property type="match status" value="1"/>
</dbReference>
<dbReference type="OrthoDB" id="9803192at2"/>
<keyword evidence="3" id="KW-0500">Molybdenum</keyword>
<dbReference type="GO" id="GO:0046872">
    <property type="term" value="F:metal ion binding"/>
    <property type="evidence" value="ECO:0007669"/>
    <property type="project" value="UniProtKB-KW"/>
</dbReference>
<accession>A0A4Y8LRD6</accession>
<dbReference type="PANTHER" id="PTHR43742:SF6">
    <property type="entry name" value="OXIDOREDUCTASE YYAE-RELATED"/>
    <property type="match status" value="1"/>
</dbReference>
<evidence type="ECO:0000259" key="8">
    <source>
        <dbReference type="PROSITE" id="PS51669"/>
    </source>
</evidence>
<evidence type="ECO:0000256" key="3">
    <source>
        <dbReference type="ARBA" id="ARBA00022505"/>
    </source>
</evidence>
<keyword evidence="10" id="KW-1185">Reference proteome</keyword>
<dbReference type="InterPro" id="IPR006963">
    <property type="entry name" value="Mopterin_OxRdtase_4Fe-4S_dom"/>
</dbReference>
<dbReference type="Gene3D" id="2.40.40.20">
    <property type="match status" value="1"/>
</dbReference>
<dbReference type="GO" id="GO:0043546">
    <property type="term" value="F:molybdopterin cofactor binding"/>
    <property type="evidence" value="ECO:0007669"/>
    <property type="project" value="InterPro"/>
</dbReference>
<dbReference type="SUPFAM" id="SSF53706">
    <property type="entry name" value="Formate dehydrogenase/DMSO reductase, domains 1-3"/>
    <property type="match status" value="1"/>
</dbReference>
<feature type="domain" description="4Fe-4S Mo/W bis-MGD-type" evidence="8">
    <location>
        <begin position="6"/>
        <end position="63"/>
    </location>
</feature>
<dbReference type="Proteomes" id="UP000297900">
    <property type="component" value="Unassembled WGS sequence"/>
</dbReference>
<evidence type="ECO:0000256" key="5">
    <source>
        <dbReference type="ARBA" id="ARBA00023002"/>
    </source>
</evidence>
<dbReference type="InterPro" id="IPR006657">
    <property type="entry name" value="MoPterin_dinucl-bd_dom"/>
</dbReference>
<evidence type="ECO:0000256" key="4">
    <source>
        <dbReference type="ARBA" id="ARBA00022723"/>
    </source>
</evidence>
<sequence>MPATETKVVRSVCPFDCPDTCSLHVKMEDGVITSIDGNSEHPVTQGAICNKVRHLNERVYHPDRLMHPMRRVGPKGSLAFERISWDEAYDEITRRLKDKITEKGAESILPYSFYGNMGILNAEGMDRRFFHRLGASQLERTICNAAGSAGYRYTMGAAAGIDPEDTVHSKYVLVWGCNLVSTNMHQVMYLTEARKRGAKIVHIDVHRNRTSAWADEFIGILPGTDTALALGMMHVLIKEGLTDAEFIANHTKGYDELIAQAESYPPEKVSQITGIPADVIVGLAREYGNASPSFIRIGNGLQHHDNGGMAVRAIACLPALTGQWGILGGGAIKGNGYYSAVNSYKLERPDLMPDRNVRSINMNRLGEALLTAEPSVDILFVYNSNPAVVAPDQNQVRQGLMRDDLFTVVHDLFLTDTCQYADLVLPATSHFENRDLFASYWHLYLQLHEPIIEPMGECKSNFTLFKELGMRMGFEAETFDITEEQMIRQALDRSTPYLDGLAYEDLERDGWAKMKLNKPSMFPDKIPTPSGKIEFYSAAMLKAGLPPVPEYVPIHEPEELPFLLVTGPNHSFINSTFGNQDRLKRLEKQPTADMNAEDAASHRLQNGDKVRIWNERGECRIAVKVANNVLPGVLVTQGLWWEHGNEGVQAVNSLTSQRLSDMGGGATFFSTRVDMEKIE</sequence>
<protein>
    <submittedName>
        <fullName evidence="9">Molybdopterin oxidoreductase family protein</fullName>
    </submittedName>
</protein>
<evidence type="ECO:0000313" key="9">
    <source>
        <dbReference type="EMBL" id="TFE23387.1"/>
    </source>
</evidence>
<dbReference type="PROSITE" id="PS51669">
    <property type="entry name" value="4FE4S_MOW_BIS_MGD"/>
    <property type="match status" value="1"/>
</dbReference>
<dbReference type="InterPro" id="IPR009010">
    <property type="entry name" value="Asp_de-COase-like_dom_sf"/>
</dbReference>
<dbReference type="RefSeq" id="WP_135153905.1">
    <property type="nucleotide sequence ID" value="NZ_SOMN01000035.1"/>
</dbReference>
<evidence type="ECO:0000256" key="2">
    <source>
        <dbReference type="ARBA" id="ARBA00010312"/>
    </source>
</evidence>
<evidence type="ECO:0000313" key="10">
    <source>
        <dbReference type="Proteomes" id="UP000297900"/>
    </source>
</evidence>
<dbReference type="InterPro" id="IPR037920">
    <property type="entry name" value="YoaE_C"/>
</dbReference>
<dbReference type="AlphaFoldDB" id="A0A4Y8LRD6"/>
<keyword evidence="5" id="KW-0560">Oxidoreductase</keyword>
<dbReference type="Gene3D" id="2.20.25.90">
    <property type="entry name" value="ADC-like domains"/>
    <property type="match status" value="1"/>
</dbReference>
<proteinExistence type="inferred from homology"/>
<dbReference type="Gene3D" id="3.30.2070.10">
    <property type="entry name" value="Formate dehydrogenase/DMSO reductase"/>
    <property type="match status" value="1"/>
</dbReference>
<dbReference type="SMART" id="SM00926">
    <property type="entry name" value="Molybdop_Fe4S4"/>
    <property type="match status" value="1"/>
</dbReference>